<dbReference type="RefSeq" id="WP_054745791.1">
    <property type="nucleotide sequence ID" value="NZ_AZCV01000003.1"/>
</dbReference>
<dbReference type="EMBL" id="AZCV01000003">
    <property type="protein sequence ID" value="KRK37817.1"/>
    <property type="molecule type" value="Genomic_DNA"/>
</dbReference>
<name>A0A0R1GVV7_9LACO</name>
<gene>
    <name evidence="1" type="ORF">FC62_GL001152</name>
</gene>
<evidence type="ECO:0000313" key="1">
    <source>
        <dbReference type="EMBL" id="KRK37817.1"/>
    </source>
</evidence>
<dbReference type="AlphaFoldDB" id="A0A0R1GVV7"/>
<evidence type="ECO:0000313" key="2">
    <source>
        <dbReference type="Proteomes" id="UP000050909"/>
    </source>
</evidence>
<comment type="caution">
    <text evidence="1">The sequence shown here is derived from an EMBL/GenBank/DDBJ whole genome shotgun (WGS) entry which is preliminary data.</text>
</comment>
<evidence type="ECO:0008006" key="3">
    <source>
        <dbReference type="Google" id="ProtNLM"/>
    </source>
</evidence>
<protein>
    <recommendedName>
        <fullName evidence="3">AbrB family transcriptional regulator</fullName>
    </recommendedName>
</protein>
<sequence length="68" mass="7866">MLIVKATVKDDMRIISLPFEYGSKLKDNQEYVVDYKDNGTIILSPRIENPFLVKSEGSLSEPDFWEQN</sequence>
<dbReference type="Proteomes" id="UP000050909">
    <property type="component" value="Unassembled WGS sequence"/>
</dbReference>
<keyword evidence="2" id="KW-1185">Reference proteome</keyword>
<proteinExistence type="predicted"/>
<reference evidence="1 2" key="1">
    <citation type="journal article" date="2015" name="Genome Announc.">
        <title>Expanding the biotechnology potential of lactobacilli through comparative genomics of 213 strains and associated genera.</title>
        <authorList>
            <person name="Sun Z."/>
            <person name="Harris H.M."/>
            <person name="McCann A."/>
            <person name="Guo C."/>
            <person name="Argimon S."/>
            <person name="Zhang W."/>
            <person name="Yang X."/>
            <person name="Jeffery I.B."/>
            <person name="Cooney J.C."/>
            <person name="Kagawa T.F."/>
            <person name="Liu W."/>
            <person name="Song Y."/>
            <person name="Salvetti E."/>
            <person name="Wrobel A."/>
            <person name="Rasinkangas P."/>
            <person name="Parkhill J."/>
            <person name="Rea M.C."/>
            <person name="O'Sullivan O."/>
            <person name="Ritari J."/>
            <person name="Douillard F.P."/>
            <person name="Paul Ross R."/>
            <person name="Yang R."/>
            <person name="Briner A.E."/>
            <person name="Felis G.E."/>
            <person name="de Vos W.M."/>
            <person name="Barrangou R."/>
            <person name="Klaenhammer T.R."/>
            <person name="Caufield P.W."/>
            <person name="Cui Y."/>
            <person name="Zhang H."/>
            <person name="O'Toole P.W."/>
        </authorList>
    </citation>
    <scope>NUCLEOTIDE SEQUENCE [LARGE SCALE GENOMIC DNA]</scope>
    <source>
        <strain evidence="1 2">DSM 20534</strain>
    </source>
</reference>
<dbReference type="NCBIfam" id="NF047400">
    <property type="entry name" value="MazE_PemI_antitoxin"/>
    <property type="match status" value="1"/>
</dbReference>
<accession>A0A0R1GVV7</accession>
<dbReference type="PATRIC" id="fig|1423722.3.peg.1175"/>
<organism evidence="1 2">
    <name type="scientific">Amylolactobacillus amylotrophicus DSM 20534</name>
    <dbReference type="NCBI Taxonomy" id="1423722"/>
    <lineage>
        <taxon>Bacteria</taxon>
        <taxon>Bacillati</taxon>
        <taxon>Bacillota</taxon>
        <taxon>Bacilli</taxon>
        <taxon>Lactobacillales</taxon>
        <taxon>Lactobacillaceae</taxon>
        <taxon>Amylolactobacillus</taxon>
    </lineage>
</organism>